<feature type="region of interest" description="Disordered" evidence="1">
    <location>
        <begin position="83"/>
        <end position="108"/>
    </location>
</feature>
<dbReference type="KEGG" id="ccac:CcaHIS019_0204650"/>
<dbReference type="Proteomes" id="UP001233271">
    <property type="component" value="Chromosome 2"/>
</dbReference>
<dbReference type="AlphaFoldDB" id="A0AA48IIF9"/>
<sequence length="501" mass="54259">MGFLSLPRPNKKAPVSLPKRSTSWFAPVLPDWLDSKTTPTFTSTCPSSTHSDTISKPRNRRTTTRSFSRILERWAFNFATTTDKTKSERTLPGNHPIGTPRTKNTGRRNVSPEAVMSLPPGAAAPTLGRVLDYDMNNAEFFSRPSIHFGTDDCGQSTIRCMSMSLDAFISGTHVSAHRNNHYRPSSTIMSHNMTGAPAIPPRSHLRAASSSYTTSSSTSSSPIASGRSSPTRPYVLDVAPPSSRFGQYCEPVEEIINFRPGPQRQRASYDDHRDPLKVRDHRPPRKSSSGVYTPATFPGASHRPCPSQSLPSPAPSSVSQPTSPDTLYSWLRPRTLAGLKRVSSSDSTPVPPKTSQLDDRMSHYPRPSGLIYASVASSPPVSLPSTPRISSNGSYGSRSSHSPPSSTQSVTSVSPPTTPTTPMSLAVEHGIITIAGDSVDDIPTLDVDPTPKSSPRPNQISPAPSAERIVPLSPTAPKRARRKPVPRLDDDLSERLEAVKM</sequence>
<dbReference type="GeneID" id="85492974"/>
<feature type="region of interest" description="Disordered" evidence="1">
    <location>
        <begin position="39"/>
        <end position="63"/>
    </location>
</feature>
<feature type="compositionally biased region" description="Low complexity" evidence="1">
    <location>
        <begin position="304"/>
        <end position="324"/>
    </location>
</feature>
<feature type="compositionally biased region" description="Basic and acidic residues" evidence="1">
    <location>
        <begin position="486"/>
        <end position="501"/>
    </location>
</feature>
<name>A0AA48IIF9_9TREE</name>
<reference evidence="2" key="1">
    <citation type="journal article" date="2023" name="BMC Genomics">
        <title>Chromosome-level genome assemblies of Cutaneotrichosporon spp. (Trichosporonales, Basidiomycota) reveal imbalanced evolution between nucleotide sequences and chromosome synteny.</title>
        <authorList>
            <person name="Kobayashi Y."/>
            <person name="Kayamori A."/>
            <person name="Aoki K."/>
            <person name="Shiwa Y."/>
            <person name="Matsutani M."/>
            <person name="Fujita N."/>
            <person name="Sugita T."/>
            <person name="Iwasaki W."/>
            <person name="Tanaka N."/>
            <person name="Takashima M."/>
        </authorList>
    </citation>
    <scope>NUCLEOTIDE SEQUENCE</scope>
    <source>
        <strain evidence="2">HIS019</strain>
    </source>
</reference>
<proteinExistence type="predicted"/>
<keyword evidence="3" id="KW-1185">Reference proteome</keyword>
<dbReference type="EMBL" id="AP028213">
    <property type="protein sequence ID" value="BEI89103.1"/>
    <property type="molecule type" value="Genomic_DNA"/>
</dbReference>
<protein>
    <submittedName>
        <fullName evidence="2">Uncharacterized protein</fullName>
    </submittedName>
</protein>
<feature type="region of interest" description="Disordered" evidence="1">
    <location>
        <begin position="437"/>
        <end position="501"/>
    </location>
</feature>
<feature type="compositionally biased region" description="Low complexity" evidence="1">
    <location>
        <begin position="373"/>
        <end position="423"/>
    </location>
</feature>
<feature type="region of interest" description="Disordered" evidence="1">
    <location>
        <begin position="185"/>
        <end position="237"/>
    </location>
</feature>
<gene>
    <name evidence="2" type="ORF">CcaverHIS019_0204650</name>
</gene>
<accession>A0AA48IIF9</accession>
<dbReference type="RefSeq" id="XP_060454369.1">
    <property type="nucleotide sequence ID" value="XM_060597480.1"/>
</dbReference>
<organism evidence="2 3">
    <name type="scientific">Cutaneotrichosporon cavernicola</name>
    <dbReference type="NCBI Taxonomy" id="279322"/>
    <lineage>
        <taxon>Eukaryota</taxon>
        <taxon>Fungi</taxon>
        <taxon>Dikarya</taxon>
        <taxon>Basidiomycota</taxon>
        <taxon>Agaricomycotina</taxon>
        <taxon>Tremellomycetes</taxon>
        <taxon>Trichosporonales</taxon>
        <taxon>Trichosporonaceae</taxon>
        <taxon>Cutaneotrichosporon</taxon>
    </lineage>
</organism>
<feature type="compositionally biased region" description="Low complexity" evidence="1">
    <location>
        <begin position="39"/>
        <end position="51"/>
    </location>
</feature>
<evidence type="ECO:0000313" key="2">
    <source>
        <dbReference type="EMBL" id="BEI89103.1"/>
    </source>
</evidence>
<evidence type="ECO:0000313" key="3">
    <source>
        <dbReference type="Proteomes" id="UP001233271"/>
    </source>
</evidence>
<feature type="compositionally biased region" description="Low complexity" evidence="1">
    <location>
        <begin position="207"/>
        <end position="229"/>
    </location>
</feature>
<evidence type="ECO:0000256" key="1">
    <source>
        <dbReference type="SAM" id="MobiDB-lite"/>
    </source>
</evidence>
<feature type="region of interest" description="Disordered" evidence="1">
    <location>
        <begin position="256"/>
        <end position="423"/>
    </location>
</feature>
<feature type="compositionally biased region" description="Basic and acidic residues" evidence="1">
    <location>
        <begin position="267"/>
        <end position="278"/>
    </location>
</feature>
<feature type="compositionally biased region" description="Polar residues" evidence="1">
    <location>
        <begin position="451"/>
        <end position="462"/>
    </location>
</feature>